<sequence>MKKSDIKKMPSYFDRYIDLAEDVPLSESLQISLQELEDAPIEKWRALGEKVYAEGKWTIKDILQHYIDTERVFAYRITAIARGDKQKMLPYDEEAFARNTTANSRTVEDLLEELILVRKGTIAMYKSFDEKMLHQSGNGFNGMQYCPLALGFMLAGHQRWHFRVIQEKYYPLLNC</sequence>
<protein>
    <recommendedName>
        <fullName evidence="1">DinB-like domain-containing protein</fullName>
    </recommendedName>
</protein>
<dbReference type="InterPro" id="IPR034660">
    <property type="entry name" value="DinB/YfiT-like"/>
</dbReference>
<name>A0A840KGZ5_9FLAO</name>
<reference evidence="2 3" key="1">
    <citation type="submission" date="2020-08" db="EMBL/GenBank/DDBJ databases">
        <title>Functional genomics of gut bacteria from endangered species of beetles.</title>
        <authorList>
            <person name="Carlos-Shanley C."/>
        </authorList>
    </citation>
    <scope>NUCLEOTIDE SEQUENCE [LARGE SCALE GENOMIC DNA]</scope>
    <source>
        <strain evidence="2 3">S00151</strain>
    </source>
</reference>
<dbReference type="AlphaFoldDB" id="A0A840KGZ5"/>
<keyword evidence="3" id="KW-1185">Reference proteome</keyword>
<dbReference type="Gene3D" id="1.20.120.450">
    <property type="entry name" value="dinb family like domain"/>
    <property type="match status" value="1"/>
</dbReference>
<gene>
    <name evidence="2" type="ORF">HNP38_002582</name>
</gene>
<dbReference type="RefSeq" id="WP_184190042.1">
    <property type="nucleotide sequence ID" value="NZ_JACHLE010000003.1"/>
</dbReference>
<accession>A0A840KGZ5</accession>
<organism evidence="2 3">
    <name type="scientific">Chryseobacterium defluvii</name>
    <dbReference type="NCBI Taxonomy" id="160396"/>
    <lineage>
        <taxon>Bacteria</taxon>
        <taxon>Pseudomonadati</taxon>
        <taxon>Bacteroidota</taxon>
        <taxon>Flavobacteriia</taxon>
        <taxon>Flavobacteriales</taxon>
        <taxon>Weeksellaceae</taxon>
        <taxon>Chryseobacterium group</taxon>
        <taxon>Chryseobacterium</taxon>
    </lineage>
</organism>
<feature type="domain" description="DinB-like" evidence="1">
    <location>
        <begin position="50"/>
        <end position="165"/>
    </location>
</feature>
<dbReference type="Proteomes" id="UP000592180">
    <property type="component" value="Unassembled WGS sequence"/>
</dbReference>
<dbReference type="EMBL" id="JACHLE010000003">
    <property type="protein sequence ID" value="MBB4807278.1"/>
    <property type="molecule type" value="Genomic_DNA"/>
</dbReference>
<evidence type="ECO:0000259" key="1">
    <source>
        <dbReference type="Pfam" id="PF12867"/>
    </source>
</evidence>
<dbReference type="Pfam" id="PF12867">
    <property type="entry name" value="DinB_2"/>
    <property type="match status" value="1"/>
</dbReference>
<evidence type="ECO:0000313" key="3">
    <source>
        <dbReference type="Proteomes" id="UP000592180"/>
    </source>
</evidence>
<comment type="caution">
    <text evidence="2">The sequence shown here is derived from an EMBL/GenBank/DDBJ whole genome shotgun (WGS) entry which is preliminary data.</text>
</comment>
<proteinExistence type="predicted"/>
<dbReference type="InterPro" id="IPR024775">
    <property type="entry name" value="DinB-like"/>
</dbReference>
<evidence type="ECO:0000313" key="2">
    <source>
        <dbReference type="EMBL" id="MBB4807278.1"/>
    </source>
</evidence>
<dbReference type="SUPFAM" id="SSF109854">
    <property type="entry name" value="DinB/YfiT-like putative metalloenzymes"/>
    <property type="match status" value="1"/>
</dbReference>